<reference evidence="7" key="1">
    <citation type="submission" date="2020-05" db="EMBL/GenBank/DDBJ databases">
        <authorList>
            <person name="Chiriac C."/>
            <person name="Salcher M."/>
            <person name="Ghai R."/>
            <person name="Kavagutti S V."/>
        </authorList>
    </citation>
    <scope>NUCLEOTIDE SEQUENCE</scope>
</reference>
<evidence type="ECO:0000313" key="8">
    <source>
        <dbReference type="EMBL" id="CAB4892533.1"/>
    </source>
</evidence>
<evidence type="ECO:0000256" key="2">
    <source>
        <dbReference type="ARBA" id="ARBA00022692"/>
    </source>
</evidence>
<evidence type="ECO:0000256" key="3">
    <source>
        <dbReference type="ARBA" id="ARBA00022989"/>
    </source>
</evidence>
<evidence type="ECO:0000256" key="1">
    <source>
        <dbReference type="ARBA" id="ARBA00004141"/>
    </source>
</evidence>
<comment type="subcellular location">
    <subcellularLocation>
        <location evidence="1">Membrane</location>
        <topology evidence="1">Multi-pass membrane protein</topology>
    </subcellularLocation>
</comment>
<evidence type="ECO:0000313" key="7">
    <source>
        <dbReference type="EMBL" id="CAB4831948.1"/>
    </source>
</evidence>
<dbReference type="EMBL" id="CAFABA010000061">
    <property type="protein sequence ID" value="CAB4831948.1"/>
    <property type="molecule type" value="Genomic_DNA"/>
</dbReference>
<evidence type="ECO:0000313" key="6">
    <source>
        <dbReference type="EMBL" id="CAB4768111.1"/>
    </source>
</evidence>
<keyword evidence="3 5" id="KW-1133">Transmembrane helix</keyword>
<evidence type="ECO:0000256" key="5">
    <source>
        <dbReference type="SAM" id="Phobius"/>
    </source>
</evidence>
<accession>A0A6J7AHK1</accession>
<keyword evidence="4 5" id="KW-0472">Membrane</keyword>
<name>A0A6J7AHK1_9ZZZZ</name>
<dbReference type="GO" id="GO:0016020">
    <property type="term" value="C:membrane"/>
    <property type="evidence" value="ECO:0007669"/>
    <property type="project" value="UniProtKB-SubCell"/>
</dbReference>
<gene>
    <name evidence="6" type="ORF">UFOPK2754_02940</name>
    <name evidence="7" type="ORF">UFOPK3139_01575</name>
    <name evidence="8" type="ORF">UFOPK3543_00376</name>
    <name evidence="9" type="ORF">UFOPK3967_01320</name>
</gene>
<dbReference type="EMBL" id="CAEZYR010000161">
    <property type="protein sequence ID" value="CAB4768111.1"/>
    <property type="molecule type" value="Genomic_DNA"/>
</dbReference>
<keyword evidence="2 5" id="KW-0812">Transmembrane</keyword>
<evidence type="ECO:0000256" key="4">
    <source>
        <dbReference type="ARBA" id="ARBA00023136"/>
    </source>
</evidence>
<feature type="transmembrane region" description="Helical" evidence="5">
    <location>
        <begin position="7"/>
        <end position="29"/>
    </location>
</feature>
<dbReference type="AlphaFoldDB" id="A0A6J7AHK1"/>
<feature type="transmembrane region" description="Helical" evidence="5">
    <location>
        <begin position="146"/>
        <end position="176"/>
    </location>
</feature>
<dbReference type="InterPro" id="IPR002781">
    <property type="entry name" value="TM_pro_TauE-like"/>
</dbReference>
<dbReference type="Pfam" id="PF01925">
    <property type="entry name" value="TauE"/>
    <property type="match status" value="1"/>
</dbReference>
<dbReference type="PANTHER" id="PTHR43701">
    <property type="entry name" value="MEMBRANE TRANSPORTER PROTEIN MJ0441-RELATED"/>
    <property type="match status" value="1"/>
</dbReference>
<dbReference type="InterPro" id="IPR051598">
    <property type="entry name" value="TSUP/Inactive_protease-like"/>
</dbReference>
<organism evidence="7">
    <name type="scientific">freshwater metagenome</name>
    <dbReference type="NCBI Taxonomy" id="449393"/>
    <lineage>
        <taxon>unclassified sequences</taxon>
        <taxon>metagenomes</taxon>
        <taxon>ecological metagenomes</taxon>
    </lineage>
</organism>
<feature type="transmembrane region" description="Helical" evidence="5">
    <location>
        <begin position="76"/>
        <end position="95"/>
    </location>
</feature>
<evidence type="ECO:0000313" key="9">
    <source>
        <dbReference type="EMBL" id="CAB4995851.1"/>
    </source>
</evidence>
<protein>
    <submittedName>
        <fullName evidence="7">Unannotated protein</fullName>
    </submittedName>
</protein>
<dbReference type="EMBL" id="CAFBMH010000008">
    <property type="protein sequence ID" value="CAB4892533.1"/>
    <property type="molecule type" value="Genomic_DNA"/>
</dbReference>
<sequence>MSINFGLSLGGLLGGLLVGLTGMGGGALLTPMLVFFFHVDAAAAVGSDLVASLVMKPIGGAVHWRSKTVRTDIVRWLCLGSVPGAIAGVAMLQVIDADHTETIIKKLLGAALLLTATTMLVRDRMRRNEPPLDDDVPHSGVRRVPTVLLGLFGGAIVGLTSVGSGSLMIVVLSLLYPNLPRHELVGTDLVQAIPLVGAAAIGHLLTGDVRFGVTTSLLIGAIPGVYIGARFSASGANALVRRAIPVVLVASGLKLLGVF</sequence>
<dbReference type="EMBL" id="CAFBOS010000071">
    <property type="protein sequence ID" value="CAB4995851.1"/>
    <property type="molecule type" value="Genomic_DNA"/>
</dbReference>
<feature type="transmembrane region" description="Helical" evidence="5">
    <location>
        <begin position="209"/>
        <end position="227"/>
    </location>
</feature>
<dbReference type="PANTHER" id="PTHR43701:SF2">
    <property type="entry name" value="MEMBRANE TRANSPORTER PROTEIN YJNA-RELATED"/>
    <property type="match status" value="1"/>
</dbReference>
<proteinExistence type="predicted"/>